<dbReference type="RefSeq" id="WP_390357372.1">
    <property type="nucleotide sequence ID" value="NZ_JBHUIZ010000015.1"/>
</dbReference>
<feature type="domain" description="HTH araC/xylS-type" evidence="4">
    <location>
        <begin position="175"/>
        <end position="273"/>
    </location>
</feature>
<keyword evidence="2" id="KW-0238">DNA-binding</keyword>
<dbReference type="Gene3D" id="2.60.120.10">
    <property type="entry name" value="Jelly Rolls"/>
    <property type="match status" value="1"/>
</dbReference>
<keyword evidence="1" id="KW-0805">Transcription regulation</keyword>
<dbReference type="PANTHER" id="PTHR43280">
    <property type="entry name" value="ARAC-FAMILY TRANSCRIPTIONAL REGULATOR"/>
    <property type="match status" value="1"/>
</dbReference>
<dbReference type="InterPro" id="IPR018060">
    <property type="entry name" value="HTH_AraC"/>
</dbReference>
<accession>A0ABU5C3K3</accession>
<name>A0ABU5C3K3_9BACI</name>
<reference evidence="5 6" key="1">
    <citation type="submission" date="2023-10" db="EMBL/GenBank/DDBJ databases">
        <title>Virgibacillus halophilus 5B73C genome.</title>
        <authorList>
            <person name="Miliotis G."/>
            <person name="Sengupta P."/>
            <person name="Hameed A."/>
            <person name="Chuvochina M."/>
            <person name="Mcdonagh F."/>
            <person name="Simpson A.C."/>
            <person name="Singh N.K."/>
            <person name="Rekha P.D."/>
            <person name="Raman K."/>
            <person name="Hugenholtz P."/>
            <person name="Venkateswaran K."/>
        </authorList>
    </citation>
    <scope>NUCLEOTIDE SEQUENCE [LARGE SCALE GENOMIC DNA]</scope>
    <source>
        <strain evidence="5 6">5B73C</strain>
    </source>
</reference>
<dbReference type="Proteomes" id="UP001281447">
    <property type="component" value="Unassembled WGS sequence"/>
</dbReference>
<dbReference type="SMART" id="SM00342">
    <property type="entry name" value="HTH_ARAC"/>
    <property type="match status" value="1"/>
</dbReference>
<protein>
    <submittedName>
        <fullName evidence="5">AraC family transcriptional regulator</fullName>
    </submittedName>
</protein>
<evidence type="ECO:0000256" key="2">
    <source>
        <dbReference type="ARBA" id="ARBA00023125"/>
    </source>
</evidence>
<evidence type="ECO:0000313" key="5">
    <source>
        <dbReference type="EMBL" id="MDY0393886.1"/>
    </source>
</evidence>
<dbReference type="PANTHER" id="PTHR43280:SF28">
    <property type="entry name" value="HTH-TYPE TRANSCRIPTIONAL ACTIVATOR RHAS"/>
    <property type="match status" value="1"/>
</dbReference>
<evidence type="ECO:0000256" key="1">
    <source>
        <dbReference type="ARBA" id="ARBA00023015"/>
    </source>
</evidence>
<dbReference type="SUPFAM" id="SSF46689">
    <property type="entry name" value="Homeodomain-like"/>
    <property type="match status" value="2"/>
</dbReference>
<gene>
    <name evidence="5" type="ORF">RWE15_04690</name>
</gene>
<dbReference type="InterPro" id="IPR003313">
    <property type="entry name" value="AraC-bd"/>
</dbReference>
<dbReference type="Pfam" id="PF02311">
    <property type="entry name" value="AraC_binding"/>
    <property type="match status" value="1"/>
</dbReference>
<evidence type="ECO:0000259" key="4">
    <source>
        <dbReference type="PROSITE" id="PS01124"/>
    </source>
</evidence>
<evidence type="ECO:0000313" key="6">
    <source>
        <dbReference type="Proteomes" id="UP001281447"/>
    </source>
</evidence>
<keyword evidence="6" id="KW-1185">Reference proteome</keyword>
<dbReference type="PRINTS" id="PR00032">
    <property type="entry name" value="HTHARAC"/>
</dbReference>
<comment type="caution">
    <text evidence="5">The sequence shown here is derived from an EMBL/GenBank/DDBJ whole genome shotgun (WGS) entry which is preliminary data.</text>
</comment>
<dbReference type="InterPro" id="IPR009057">
    <property type="entry name" value="Homeodomain-like_sf"/>
</dbReference>
<organism evidence="5 6">
    <name type="scientific">Tigheibacillus halophilus</name>
    <dbReference type="NCBI Taxonomy" id="361280"/>
    <lineage>
        <taxon>Bacteria</taxon>
        <taxon>Bacillati</taxon>
        <taxon>Bacillota</taxon>
        <taxon>Bacilli</taxon>
        <taxon>Bacillales</taxon>
        <taxon>Bacillaceae</taxon>
        <taxon>Tigheibacillus</taxon>
    </lineage>
</organism>
<dbReference type="SUPFAM" id="SSF51215">
    <property type="entry name" value="Regulatory protein AraC"/>
    <property type="match status" value="1"/>
</dbReference>
<dbReference type="Gene3D" id="1.10.10.60">
    <property type="entry name" value="Homeodomain-like"/>
    <property type="match status" value="2"/>
</dbReference>
<evidence type="ECO:0000256" key="3">
    <source>
        <dbReference type="ARBA" id="ARBA00023163"/>
    </source>
</evidence>
<dbReference type="InterPro" id="IPR014710">
    <property type="entry name" value="RmlC-like_jellyroll"/>
</dbReference>
<dbReference type="InterPro" id="IPR020449">
    <property type="entry name" value="Tscrpt_reg_AraC-type_HTH"/>
</dbReference>
<dbReference type="Pfam" id="PF12833">
    <property type="entry name" value="HTH_18"/>
    <property type="match status" value="1"/>
</dbReference>
<keyword evidence="3" id="KW-0804">Transcription</keyword>
<dbReference type="PROSITE" id="PS01124">
    <property type="entry name" value="HTH_ARAC_FAMILY_2"/>
    <property type="match status" value="1"/>
</dbReference>
<proteinExistence type="predicted"/>
<dbReference type="InterPro" id="IPR037923">
    <property type="entry name" value="HTH-like"/>
</dbReference>
<dbReference type="EMBL" id="JAWDIP010000003">
    <property type="protein sequence ID" value="MDY0393886.1"/>
    <property type="molecule type" value="Genomic_DNA"/>
</dbReference>
<sequence length="278" mass="32355">MSYELYQMDNFTAEKLPLKLLYVTHSAYDKGWHSTQHTHHFTELFYIVKGKGSFLLKGQEIPVKENDLVIINPNIEHTEKSNWQDSLEYIALGIEGLTFSLPDEENSELGIYTYQGDRVDILFYLHKLLSEVQQNENGYEIICQNIIEILIIKLRRDRNFTIGKVQPQKINKSAAFIQYYINQNYRDDITLDKLAEAGHLNKYYLGHIFKQDIGVSPIEYLNQVRIREARKLLETTNYSIADIAAFIGFSSQSFFAQSFKRQTGTTPTRYRKEAVKST</sequence>